<accession>A0ACC1HER8</accession>
<comment type="caution">
    <text evidence="1">The sequence shown here is derived from an EMBL/GenBank/DDBJ whole genome shotgun (WGS) entry which is preliminary data.</text>
</comment>
<gene>
    <name evidence="1" type="primary">SAC1_1</name>
    <name evidence="1" type="ORF">EV182_004661</name>
</gene>
<keyword evidence="2" id="KW-1185">Reference proteome</keyword>
<reference evidence="1" key="1">
    <citation type="submission" date="2022-06" db="EMBL/GenBank/DDBJ databases">
        <title>Phylogenomic reconstructions and comparative analyses of Kickxellomycotina fungi.</title>
        <authorList>
            <person name="Reynolds N.K."/>
            <person name="Stajich J.E."/>
            <person name="Barry K."/>
            <person name="Grigoriev I.V."/>
            <person name="Crous P."/>
            <person name="Smith M.E."/>
        </authorList>
    </citation>
    <scope>NUCLEOTIDE SEQUENCE</scope>
    <source>
        <strain evidence="1">RSA 2271</strain>
    </source>
</reference>
<sequence>TRYFSRGADEDGNVSNFAETEQIVELESAPLKGGVLSHVQIRGSVPIDWYQNINLKYIPTLLINIEQSTDRFFRHFDRVIKDYRNVYAVNLVNKAKYEKPIGDQFTRLSREYANSQRGDEKGAESGRLYYTHFDFHKECSKMRWHRISLLIDEISGKLEEFGYYYQDPKGDVIHHQTGVIRTNCMDCLDRTNVVQSVVARFILTAQFRELEVLSSNETFDMFPQLEGMMRNIWADNADAVSCAYSGTGALKTDFTRTGKRTKIGAIQDGRNSIERYIRGNFLDGVRQDAMDLFLGKAQVVYGSDPFKRQLSLQCKMLLACLVVSLLMVVIGVIYAPFGYFTLKSTAFVVSWEGVTYLVAREVMKSHAAEVLNWPSLVPYPYRPQAVHVGEGLKVPIIGHYLENGLGAASTAADSTLTSQSSKPKRA</sequence>
<protein>
    <submittedName>
        <fullName evidence="1">Phosphoinositide phosphatase sac1</fullName>
    </submittedName>
</protein>
<feature type="non-terminal residue" evidence="1">
    <location>
        <position position="1"/>
    </location>
</feature>
<evidence type="ECO:0000313" key="1">
    <source>
        <dbReference type="EMBL" id="KAJ1673737.1"/>
    </source>
</evidence>
<name>A0ACC1HER8_9FUNG</name>
<dbReference type="Proteomes" id="UP001145114">
    <property type="component" value="Unassembled WGS sequence"/>
</dbReference>
<proteinExistence type="predicted"/>
<organism evidence="1 2">
    <name type="scientific">Spiromyces aspiralis</name>
    <dbReference type="NCBI Taxonomy" id="68401"/>
    <lineage>
        <taxon>Eukaryota</taxon>
        <taxon>Fungi</taxon>
        <taxon>Fungi incertae sedis</taxon>
        <taxon>Zoopagomycota</taxon>
        <taxon>Kickxellomycotina</taxon>
        <taxon>Kickxellomycetes</taxon>
        <taxon>Kickxellales</taxon>
        <taxon>Kickxellaceae</taxon>
        <taxon>Spiromyces</taxon>
    </lineage>
</organism>
<dbReference type="EMBL" id="JAMZIH010006624">
    <property type="protein sequence ID" value="KAJ1673737.1"/>
    <property type="molecule type" value="Genomic_DNA"/>
</dbReference>
<evidence type="ECO:0000313" key="2">
    <source>
        <dbReference type="Proteomes" id="UP001145114"/>
    </source>
</evidence>